<dbReference type="EMBL" id="JACGWO010000012">
    <property type="protein sequence ID" value="KAK4413705.1"/>
    <property type="molecule type" value="Genomic_DNA"/>
</dbReference>
<evidence type="ECO:0000313" key="1">
    <source>
        <dbReference type="EMBL" id="KAK4413705.1"/>
    </source>
</evidence>
<dbReference type="Proteomes" id="UP001293254">
    <property type="component" value="Unassembled WGS sequence"/>
</dbReference>
<proteinExistence type="predicted"/>
<keyword evidence="2" id="KW-1185">Reference proteome</keyword>
<organism evidence="1 2">
    <name type="scientific">Sesamum alatum</name>
    <dbReference type="NCBI Taxonomy" id="300844"/>
    <lineage>
        <taxon>Eukaryota</taxon>
        <taxon>Viridiplantae</taxon>
        <taxon>Streptophyta</taxon>
        <taxon>Embryophyta</taxon>
        <taxon>Tracheophyta</taxon>
        <taxon>Spermatophyta</taxon>
        <taxon>Magnoliopsida</taxon>
        <taxon>eudicotyledons</taxon>
        <taxon>Gunneridae</taxon>
        <taxon>Pentapetalae</taxon>
        <taxon>asterids</taxon>
        <taxon>lamiids</taxon>
        <taxon>Lamiales</taxon>
        <taxon>Pedaliaceae</taxon>
        <taxon>Sesamum</taxon>
    </lineage>
</organism>
<evidence type="ECO:0000313" key="2">
    <source>
        <dbReference type="Proteomes" id="UP001293254"/>
    </source>
</evidence>
<reference evidence="1" key="1">
    <citation type="submission" date="2020-06" db="EMBL/GenBank/DDBJ databases">
        <authorList>
            <person name="Li T."/>
            <person name="Hu X."/>
            <person name="Zhang T."/>
            <person name="Song X."/>
            <person name="Zhang H."/>
            <person name="Dai N."/>
            <person name="Sheng W."/>
            <person name="Hou X."/>
            <person name="Wei L."/>
        </authorList>
    </citation>
    <scope>NUCLEOTIDE SEQUENCE</scope>
    <source>
        <strain evidence="1">3651</strain>
        <tissue evidence="1">Leaf</tissue>
    </source>
</reference>
<reference evidence="1" key="2">
    <citation type="journal article" date="2024" name="Plant">
        <title>Genomic evolution and insights into agronomic trait innovations of Sesamum species.</title>
        <authorList>
            <person name="Miao H."/>
            <person name="Wang L."/>
            <person name="Qu L."/>
            <person name="Liu H."/>
            <person name="Sun Y."/>
            <person name="Le M."/>
            <person name="Wang Q."/>
            <person name="Wei S."/>
            <person name="Zheng Y."/>
            <person name="Lin W."/>
            <person name="Duan Y."/>
            <person name="Cao H."/>
            <person name="Xiong S."/>
            <person name="Wang X."/>
            <person name="Wei L."/>
            <person name="Li C."/>
            <person name="Ma Q."/>
            <person name="Ju M."/>
            <person name="Zhao R."/>
            <person name="Li G."/>
            <person name="Mu C."/>
            <person name="Tian Q."/>
            <person name="Mei H."/>
            <person name="Zhang T."/>
            <person name="Gao T."/>
            <person name="Zhang H."/>
        </authorList>
    </citation>
    <scope>NUCLEOTIDE SEQUENCE</scope>
    <source>
        <strain evidence="1">3651</strain>
    </source>
</reference>
<comment type="caution">
    <text evidence="1">The sequence shown here is derived from an EMBL/GenBank/DDBJ whole genome shotgun (WGS) entry which is preliminary data.</text>
</comment>
<protein>
    <submittedName>
        <fullName evidence="1">Uncharacterized protein</fullName>
    </submittedName>
</protein>
<accession>A0AAE2C9H6</accession>
<dbReference type="AlphaFoldDB" id="A0AAE2C9H6"/>
<sequence length="127" mass="14011">MLMGYNFEIFYKPGKDNVVVDSLSRVLPLGDPTFAAVSSPVLIFLDQLHSFFTSHPAGQKLLSTARNSSNSPKSLRERSNLLHVGDHLFIPPQSGLIPQLIIELYSSLLDGHYGLKPTMAHFAATFI</sequence>
<gene>
    <name evidence="1" type="ORF">Salat_2783300</name>
</gene>
<name>A0AAE2C9H6_9LAMI</name>